<sequence length="561" mass="63083">MNYEPVVAGTQSKGFVGSKASDNADSKSSQDDGFKPSSDDGKKVDNDPNFVVYQVDVKSAFLYGKIEEEVYVCQPLGLEDLDFPDRVYKVEKALHGLHQAPKAWYETLSTYLLDNGFQRGKINMTLFIKSHKEVKNASTPIESQNPILKDEDGEEVDVYIYRYQVNPKVLDLCAVKRIFRYLKGKAKKNVRLMMDKLFEMELELILLFWSTAMTKTINEESQIHARVDGKEIIITESSVRRDLQLAYEYGVDCLPNSIIFENLNLMGTMESAIICLATNQKFNFSNFIFDSMIRNLDNASGKFLMYPRKPKRRNTQVPQPSGSTEHVADKAVYKERGDSLVRATITVCTLEAEQDSARVDSSKDKQNLGEDAYKQGSKIHDIDANEDITLVNDQDDAEMFDVNDLHGEDVFIDKDDTDKVVNDEVQKVVKEVVEDINTTKLIVDATQVNVVGELNAASITVSAAATITIDEVTLAKALAELKASIPKVKGVVIQEPSENTTTTTTKIISSKSHDKGKVIMVEEPMKPKKKEQIKLDEEATLKLQAEFKEEQRLAREKAQKN</sequence>
<evidence type="ECO:0000259" key="2">
    <source>
        <dbReference type="Pfam" id="PF07727"/>
    </source>
</evidence>
<name>A0A6L2K997_TANCI</name>
<feature type="domain" description="Reverse transcriptase Ty1/copia-type" evidence="2">
    <location>
        <begin position="49"/>
        <end position="132"/>
    </location>
</feature>
<gene>
    <name evidence="3" type="ORF">Tci_017924</name>
</gene>
<dbReference type="InterPro" id="IPR013103">
    <property type="entry name" value="RVT_2"/>
</dbReference>
<dbReference type="AlphaFoldDB" id="A0A6L2K997"/>
<dbReference type="Pfam" id="PF07727">
    <property type="entry name" value="RVT_2"/>
    <property type="match status" value="1"/>
</dbReference>
<reference evidence="3" key="1">
    <citation type="journal article" date="2019" name="Sci. Rep.">
        <title>Draft genome of Tanacetum cinerariifolium, the natural source of mosquito coil.</title>
        <authorList>
            <person name="Yamashiro T."/>
            <person name="Shiraishi A."/>
            <person name="Satake H."/>
            <person name="Nakayama K."/>
        </authorList>
    </citation>
    <scope>NUCLEOTIDE SEQUENCE</scope>
</reference>
<feature type="region of interest" description="Disordered" evidence="1">
    <location>
        <begin position="1"/>
        <end position="45"/>
    </location>
</feature>
<organism evidence="3">
    <name type="scientific">Tanacetum cinerariifolium</name>
    <name type="common">Dalmatian daisy</name>
    <name type="synonym">Chrysanthemum cinerariifolium</name>
    <dbReference type="NCBI Taxonomy" id="118510"/>
    <lineage>
        <taxon>Eukaryota</taxon>
        <taxon>Viridiplantae</taxon>
        <taxon>Streptophyta</taxon>
        <taxon>Embryophyta</taxon>
        <taxon>Tracheophyta</taxon>
        <taxon>Spermatophyta</taxon>
        <taxon>Magnoliopsida</taxon>
        <taxon>eudicotyledons</taxon>
        <taxon>Gunneridae</taxon>
        <taxon>Pentapetalae</taxon>
        <taxon>asterids</taxon>
        <taxon>campanulids</taxon>
        <taxon>Asterales</taxon>
        <taxon>Asteraceae</taxon>
        <taxon>Asteroideae</taxon>
        <taxon>Anthemideae</taxon>
        <taxon>Anthemidinae</taxon>
        <taxon>Tanacetum</taxon>
    </lineage>
</organism>
<feature type="compositionally biased region" description="Basic and acidic residues" evidence="1">
    <location>
        <begin position="22"/>
        <end position="45"/>
    </location>
</feature>
<dbReference type="EMBL" id="BKCJ010002056">
    <property type="protein sequence ID" value="GEU45946.1"/>
    <property type="molecule type" value="Genomic_DNA"/>
</dbReference>
<evidence type="ECO:0000256" key="1">
    <source>
        <dbReference type="SAM" id="MobiDB-lite"/>
    </source>
</evidence>
<comment type="caution">
    <text evidence="3">The sequence shown here is derived from an EMBL/GenBank/DDBJ whole genome shotgun (WGS) entry which is preliminary data.</text>
</comment>
<protein>
    <submittedName>
        <fullName evidence="3">Putative ribonuclease H-like domain-containing protein</fullName>
    </submittedName>
</protein>
<evidence type="ECO:0000313" key="3">
    <source>
        <dbReference type="EMBL" id="GEU45946.1"/>
    </source>
</evidence>
<accession>A0A6L2K997</accession>
<proteinExistence type="predicted"/>